<organism evidence="2 3">
    <name type="scientific">Nocardioides dubius</name>
    <dbReference type="NCBI Taxonomy" id="317019"/>
    <lineage>
        <taxon>Bacteria</taxon>
        <taxon>Bacillati</taxon>
        <taxon>Actinomycetota</taxon>
        <taxon>Actinomycetes</taxon>
        <taxon>Propionibacteriales</taxon>
        <taxon>Nocardioidaceae</taxon>
        <taxon>Nocardioides</taxon>
    </lineage>
</organism>
<feature type="region of interest" description="Disordered" evidence="1">
    <location>
        <begin position="407"/>
        <end position="432"/>
    </location>
</feature>
<name>A0ABN1TP84_9ACTN</name>
<sequence length="495" mass="54444">MSFSTPDLDATAVLHAAGAAVVERRLSEVRELELLAQWAALHGEVDDAGRRRRLAMVRLGGEGTPLVQDHCLGEIALARGTHVIATNHALADALDLQHRLPLIWGTATTGIVDLWIVRKVARLSRHLPLARVGVVDAAIARMLGREGGGRILDVAEAAIIEADVDLHNARVEEEKRRRYVGFGRTNEYGLRALIAQIDAGDAAWIDATLTRVVAILQSRDDVERCRDEWRAVALGYLARPAELLTLLAEEVAEEVAEQPSSDAAADDDEQAPAPCACGLNRAIAFPQELLGHLRAIDWTRLRPKAVLYLHLHEAALTGQAAGVARAEPTGNHGLRAHTLTQLHRLLHRTKVTVKPVIDLNNRVRTTAYEHPEALKERVYLQTCGDYWPYAAATSRNVDYDHVTPYRSTGPPGPHLHDEQTGTHNSGPLGRTHHRWKTHAGYQARQVGEGRYLWTTPHGLAFLVDHTGTRRISPEVAEMIRQAPLGVDVYPGPVSY</sequence>
<keyword evidence="3" id="KW-1185">Reference proteome</keyword>
<accession>A0ABN1TP84</accession>
<dbReference type="EMBL" id="BAAALG010000003">
    <property type="protein sequence ID" value="GAA1096559.1"/>
    <property type="molecule type" value="Genomic_DNA"/>
</dbReference>
<evidence type="ECO:0008006" key="4">
    <source>
        <dbReference type="Google" id="ProtNLM"/>
    </source>
</evidence>
<dbReference type="Proteomes" id="UP001501581">
    <property type="component" value="Unassembled WGS sequence"/>
</dbReference>
<evidence type="ECO:0000313" key="2">
    <source>
        <dbReference type="EMBL" id="GAA1096559.1"/>
    </source>
</evidence>
<protein>
    <recommendedName>
        <fullName evidence="4">DUF222 domain-containing protein</fullName>
    </recommendedName>
</protein>
<comment type="caution">
    <text evidence="2">The sequence shown here is derived from an EMBL/GenBank/DDBJ whole genome shotgun (WGS) entry which is preliminary data.</text>
</comment>
<gene>
    <name evidence="2" type="ORF">GCM10009668_11570</name>
</gene>
<reference evidence="2 3" key="1">
    <citation type="journal article" date="2019" name="Int. J. Syst. Evol. Microbiol.">
        <title>The Global Catalogue of Microorganisms (GCM) 10K type strain sequencing project: providing services to taxonomists for standard genome sequencing and annotation.</title>
        <authorList>
            <consortium name="The Broad Institute Genomics Platform"/>
            <consortium name="The Broad Institute Genome Sequencing Center for Infectious Disease"/>
            <person name="Wu L."/>
            <person name="Ma J."/>
        </authorList>
    </citation>
    <scope>NUCLEOTIDE SEQUENCE [LARGE SCALE GENOMIC DNA]</scope>
    <source>
        <strain evidence="2 3">JCM 13008</strain>
    </source>
</reference>
<proteinExistence type="predicted"/>
<evidence type="ECO:0000256" key="1">
    <source>
        <dbReference type="SAM" id="MobiDB-lite"/>
    </source>
</evidence>
<dbReference type="RefSeq" id="WP_343992265.1">
    <property type="nucleotide sequence ID" value="NZ_BAAALG010000003.1"/>
</dbReference>
<evidence type="ECO:0000313" key="3">
    <source>
        <dbReference type="Proteomes" id="UP001501581"/>
    </source>
</evidence>